<feature type="domain" description="Glycosyltransferase 2-like" evidence="1">
    <location>
        <begin position="31"/>
        <end position="117"/>
    </location>
</feature>
<dbReference type="InterPro" id="IPR029044">
    <property type="entry name" value="Nucleotide-diphossugar_trans"/>
</dbReference>
<dbReference type="PANTHER" id="PTHR43630:SF2">
    <property type="entry name" value="GLYCOSYLTRANSFERASE"/>
    <property type="match status" value="1"/>
</dbReference>
<dbReference type="CDD" id="cd02511">
    <property type="entry name" value="Beta4Glucosyltransferase"/>
    <property type="match status" value="1"/>
</dbReference>
<dbReference type="RefSeq" id="WP_003641976.1">
    <property type="nucleotide sequence ID" value="NZ_AUTE01000013.1"/>
</dbReference>
<name>A0A837P4T5_LACPN</name>
<dbReference type="Gene3D" id="3.90.550.10">
    <property type="entry name" value="Spore Coat Polysaccharide Biosynthesis Protein SpsA, Chain A"/>
    <property type="match status" value="1"/>
</dbReference>
<reference evidence="2 3" key="1">
    <citation type="submission" date="2015-10" db="EMBL/GenBank/DDBJ databases">
        <title>Resequencing of Lactobacillus plantarum WJL strain genome.</title>
        <authorList>
            <person name="Martino M.E."/>
        </authorList>
    </citation>
    <scope>NUCLEOTIDE SEQUENCE [LARGE SCALE GENOMIC DNA]</scope>
    <source>
        <strain evidence="2 3">WJL</strain>
    </source>
</reference>
<dbReference type="EMBL" id="LKLZ01000003">
    <property type="protein sequence ID" value="KPN43672.1"/>
    <property type="molecule type" value="Genomic_DNA"/>
</dbReference>
<evidence type="ECO:0000313" key="3">
    <source>
        <dbReference type="Proteomes" id="UP000050511"/>
    </source>
</evidence>
<dbReference type="Pfam" id="PF00535">
    <property type="entry name" value="Glycos_transf_2"/>
    <property type="match status" value="1"/>
</dbReference>
<dbReference type="Proteomes" id="UP000050511">
    <property type="component" value="Unassembled WGS sequence"/>
</dbReference>
<comment type="caution">
    <text evidence="2">The sequence shown here is derived from an EMBL/GenBank/DDBJ whole genome shotgun (WGS) entry which is preliminary data.</text>
</comment>
<dbReference type="PANTHER" id="PTHR43630">
    <property type="entry name" value="POLY-BETA-1,6-N-ACETYL-D-GLUCOSAMINE SYNTHASE"/>
    <property type="match status" value="1"/>
</dbReference>
<proteinExistence type="predicted"/>
<organism evidence="2 3">
    <name type="scientific">Lactiplantibacillus plantarum WJL</name>
    <dbReference type="NCBI Taxonomy" id="1350466"/>
    <lineage>
        <taxon>Bacteria</taxon>
        <taxon>Bacillati</taxon>
        <taxon>Bacillota</taxon>
        <taxon>Bacilli</taxon>
        <taxon>Lactobacillales</taxon>
        <taxon>Lactobacillaceae</taxon>
        <taxon>Lactiplantibacillus</taxon>
    </lineage>
</organism>
<protein>
    <submittedName>
        <fullName evidence="2">Plantaricin biosynthesis protein PlnO</fullName>
    </submittedName>
</protein>
<gene>
    <name evidence="2" type="ORF">WJL_0745</name>
</gene>
<accession>A0A837P4T5</accession>
<evidence type="ECO:0000313" key="2">
    <source>
        <dbReference type="EMBL" id="KPN43672.1"/>
    </source>
</evidence>
<sequence length="399" mass="46848">MIKFKERGNVSFSNFRLKEHQCDYEPIIGLIMVKNQERRILQTLESIVNICDQIIMVDTGSSDNTVAIVESNYNSVLIKHVDWKEDYAAMRNKCLTFVPNDTWVLFVDSDEIFSKEYNSEEIKSFLYEVDKRFPNQDKICTVKQMQPDRPTYVRPERFVKKTETLYYFGYVHEEPRTKRTEKLVKIDTDLELMNNGLTKGEYAKFNKQQRYAMLLKKNIALEPDNPRWTSLISPIDIQLGLFEHDKYVEKLKKEILKDIHGDITENNVKQGEYLNYLLERYCIELVHSENMELASKYIKFSKKKFPYDVTFIVLEMTIFFTSLEQASLRELKKIIDFTNNTDFNIIDSESEGSEDALSAVVIKLLLLVEKFDQAKAVYKTISDPIAKELLNDEKKILES</sequence>
<evidence type="ECO:0000259" key="1">
    <source>
        <dbReference type="Pfam" id="PF00535"/>
    </source>
</evidence>
<dbReference type="InterPro" id="IPR001173">
    <property type="entry name" value="Glyco_trans_2-like"/>
</dbReference>
<dbReference type="SUPFAM" id="SSF53448">
    <property type="entry name" value="Nucleotide-diphospho-sugar transferases"/>
    <property type="match status" value="1"/>
</dbReference>
<dbReference type="AlphaFoldDB" id="A0A837P4T5"/>